<reference evidence="2" key="3">
    <citation type="submission" date="2025-09" db="UniProtKB">
        <authorList>
            <consortium name="Ensembl"/>
        </authorList>
    </citation>
    <scope>IDENTIFICATION</scope>
</reference>
<accession>A0A7N9I9Z9</accession>
<reference evidence="2 3" key="1">
    <citation type="submission" date="2013-03" db="EMBL/GenBank/DDBJ databases">
        <authorList>
            <person name="Warren W."/>
            <person name="Wilson R.K."/>
        </authorList>
    </citation>
    <scope>NUCLEOTIDE SEQUENCE</scope>
</reference>
<dbReference type="PANTHER" id="PTHR12138:SF162">
    <property type="entry name" value="CHROMOSOME UNDETERMINED SCAFFOLD_275, WHOLE GENOME SHOTGUN SEQUENCE"/>
    <property type="match status" value="1"/>
</dbReference>
<dbReference type="PANTHER" id="PTHR12138">
    <property type="entry name" value="PRIMATE-EXPANDED PROTEIN FAMILY"/>
    <property type="match status" value="1"/>
</dbReference>
<dbReference type="GeneTree" id="ENSGT01150000286943"/>
<organism evidence="2 3">
    <name type="scientific">Macaca fascicularis</name>
    <name type="common">Crab-eating macaque</name>
    <name type="synonym">Cynomolgus monkey</name>
    <dbReference type="NCBI Taxonomy" id="9541"/>
    <lineage>
        <taxon>Eukaryota</taxon>
        <taxon>Metazoa</taxon>
        <taxon>Chordata</taxon>
        <taxon>Craniata</taxon>
        <taxon>Vertebrata</taxon>
        <taxon>Euteleostomi</taxon>
        <taxon>Mammalia</taxon>
        <taxon>Eutheria</taxon>
        <taxon>Euarchontoglires</taxon>
        <taxon>Primates</taxon>
        <taxon>Haplorrhini</taxon>
        <taxon>Catarrhini</taxon>
        <taxon>Cercopithecidae</taxon>
        <taxon>Cercopithecinae</taxon>
        <taxon>Macaca</taxon>
    </lineage>
</organism>
<evidence type="ECO:0000313" key="2">
    <source>
        <dbReference type="Ensembl" id="ENSMFAP00000048157.1"/>
    </source>
</evidence>
<evidence type="ECO:0008006" key="4">
    <source>
        <dbReference type="Google" id="ProtNLM"/>
    </source>
</evidence>
<feature type="chain" id="PRO_5031176272" description="Secreted protein" evidence="1">
    <location>
        <begin position="21"/>
        <end position="136"/>
    </location>
</feature>
<name>A0A7N9I9Z9_MACFA</name>
<protein>
    <recommendedName>
        <fullName evidence="4">Secreted protein</fullName>
    </recommendedName>
</protein>
<keyword evidence="3" id="KW-1185">Reference proteome</keyword>
<sequence>FLYFCIFLRWSLTLSPRLECSGAISAHCNLHLPGSGNSPASASGVAATTTACHHTQLIFVFLYKREPPCSATIFLFFCRDGAGLKLLNSSLYKCLYQKACICSVKTQPSILTPLRLFIYLFIWRQGSCSVTQAGVQ</sequence>
<keyword evidence="1" id="KW-0732">Signal</keyword>
<evidence type="ECO:0000313" key="3">
    <source>
        <dbReference type="Proteomes" id="UP000233100"/>
    </source>
</evidence>
<feature type="signal peptide" evidence="1">
    <location>
        <begin position="1"/>
        <end position="20"/>
    </location>
</feature>
<dbReference type="Proteomes" id="UP000233100">
    <property type="component" value="Chromosome 9"/>
</dbReference>
<proteinExistence type="predicted"/>
<dbReference type="AlphaFoldDB" id="A0A7N9I9Z9"/>
<reference evidence="2" key="2">
    <citation type="submission" date="2025-08" db="UniProtKB">
        <authorList>
            <consortium name="Ensembl"/>
        </authorList>
    </citation>
    <scope>IDENTIFICATION</scope>
</reference>
<dbReference type="Ensembl" id="ENSMFAT00000081068.1">
    <property type="protein sequence ID" value="ENSMFAP00000048157.1"/>
    <property type="gene ID" value="ENSMFAG00000049288.1"/>
</dbReference>
<evidence type="ECO:0000256" key="1">
    <source>
        <dbReference type="SAM" id="SignalP"/>
    </source>
</evidence>